<dbReference type="GO" id="GO:0005655">
    <property type="term" value="C:nucleolar ribonuclease P complex"/>
    <property type="evidence" value="ECO:0007669"/>
    <property type="project" value="InterPro"/>
</dbReference>
<evidence type="ECO:0000313" key="10">
    <source>
        <dbReference type="Proteomes" id="UP001055219"/>
    </source>
</evidence>
<dbReference type="AlphaFoldDB" id="A0A9P9XYQ1"/>
<feature type="region of interest" description="Disordered" evidence="7">
    <location>
        <begin position="152"/>
        <end position="195"/>
    </location>
</feature>
<comment type="subcellular location">
    <subcellularLocation>
        <location evidence="1">Nucleus</location>
    </subcellularLocation>
</comment>
<dbReference type="GO" id="GO:0001682">
    <property type="term" value="P:tRNA 5'-leader removal"/>
    <property type="evidence" value="ECO:0007669"/>
    <property type="project" value="InterPro"/>
</dbReference>
<dbReference type="SUPFAM" id="SSF51316">
    <property type="entry name" value="Mss4-like"/>
    <property type="match status" value="1"/>
</dbReference>
<feature type="region of interest" description="Disordered" evidence="7">
    <location>
        <begin position="71"/>
        <end position="120"/>
    </location>
</feature>
<evidence type="ECO:0000259" key="8">
    <source>
        <dbReference type="PROSITE" id="PS51891"/>
    </source>
</evidence>
<feature type="region of interest" description="Disordered" evidence="7">
    <location>
        <begin position="1"/>
        <end position="32"/>
    </location>
</feature>
<evidence type="ECO:0000256" key="5">
    <source>
        <dbReference type="ARBA" id="ARBA00022833"/>
    </source>
</evidence>
<dbReference type="PROSITE" id="PS51891">
    <property type="entry name" value="CENP_V_GFA"/>
    <property type="match status" value="1"/>
</dbReference>
<name>A0A9P9XYQ1_9HYPO</name>
<evidence type="ECO:0000256" key="3">
    <source>
        <dbReference type="ARBA" id="ARBA00022694"/>
    </source>
</evidence>
<sequence length="921" mass="103220">MSSTKGGSSQPNNPPAKKRKIDNNGNKGAARRVARAIPTQLPEVAFENGELDLQPFVAAHEFEIRALEQSMATSKTQGATRAFQKVPRGLRRRAASHNPKRVPKRLRARAQKEKAEDNTPLVTARRRKPTTTTARIRMETAKKLRTLAFRKKTSREKRARAAGARAETLPDKAKQTKRARRPKIRRNALNEPTRPRGRFRKRQRNKIWLPTHMWHAKRARMTSPKEPLWRFAMPLRPNEKIYRPTHRMQGDRGAVAWDMSYMSTIAVYGHPAGMERVLRRIGVTHDSCWNDKGKKWRAGTRSWSGMLSRETKQGRRQSCPSTVFWDPLPVDRVAVEDPKKDRRRVFLRVHPASFSELFNELLRWCKSETPQLYIEDLRFEIGSIELTGPASTEVLHSVLTPYLVAGEPKPKHAELFASLKGLTNPAALPQNAILGFSIQDPRLRYPPRKQSPAQGEAAETKLLETVSRWPAETALKPYTLFDRDIRHQASQLPTQGLVNRRRSKITPGSFLKPSPIDPAIPIVLLASRSGSSTQAQGKWTLLAPWKCIQPIWYSIVHCPLSTGGNPRFAGLEQTRQVAFERGLPWFPADFPTTDAGVAWELEQRAVRTRTWSRRPKSKRTEWSTVDLGAGRKGELGDGLACDFEYLFGLPRPDGAETQSTEDAMDVEHAQVSQTKAPSPSALGALHHVGRKALQGLARAEEGVALSIPLNALLTVRIRLVARGANDTTRQPRATTPESRKQRIVKDLTSRPTPWPSTKSNLTDIGGQHPLCPSSSDLIGTRTCQNFANMNMSDKIMGGCLCEAVRYQIDMRLSTIPPSTCQCTQCRKQSGALSVHFLKVPLSSLSWLRNKETWSRDAPPDLTIFRASPGSPEITRGFCSKCGGLVYWRDGSTDMTSITLGTFDEDMLRGRHSVLAGAKSHL</sequence>
<comment type="similarity">
    <text evidence="2">Belongs to the Gfa family.</text>
</comment>
<feature type="domain" description="CENP-V/GFA" evidence="8">
    <location>
        <begin position="795"/>
        <end position="921"/>
    </location>
</feature>
<evidence type="ECO:0000256" key="7">
    <source>
        <dbReference type="SAM" id="MobiDB-lite"/>
    </source>
</evidence>
<evidence type="ECO:0000256" key="4">
    <source>
        <dbReference type="ARBA" id="ARBA00022723"/>
    </source>
</evidence>
<evidence type="ECO:0000256" key="6">
    <source>
        <dbReference type="ARBA" id="ARBA00023242"/>
    </source>
</evidence>
<dbReference type="Pfam" id="PF04828">
    <property type="entry name" value="GFA"/>
    <property type="match status" value="1"/>
</dbReference>
<accession>A0A9P9XYQ1</accession>
<feature type="compositionally biased region" description="Basic residues" evidence="7">
    <location>
        <begin position="175"/>
        <end position="186"/>
    </location>
</feature>
<dbReference type="GO" id="GO:0016846">
    <property type="term" value="F:carbon-sulfur lyase activity"/>
    <property type="evidence" value="ECO:0007669"/>
    <property type="project" value="InterPro"/>
</dbReference>
<proteinExistence type="inferred from homology"/>
<dbReference type="GO" id="GO:0000172">
    <property type="term" value="C:ribonuclease MRP complex"/>
    <property type="evidence" value="ECO:0007669"/>
    <property type="project" value="InterPro"/>
</dbReference>
<dbReference type="InterPro" id="IPR006913">
    <property type="entry name" value="CENP-V/GFA"/>
</dbReference>
<dbReference type="InterPro" id="IPR009723">
    <property type="entry name" value="Pop1_N"/>
</dbReference>
<dbReference type="RefSeq" id="XP_051360894.1">
    <property type="nucleotide sequence ID" value="XM_051507982.1"/>
</dbReference>
<dbReference type="PANTHER" id="PTHR22731">
    <property type="entry name" value="RIBONUCLEASES P/MRP PROTEIN SUBUNIT POP1"/>
    <property type="match status" value="1"/>
</dbReference>
<dbReference type="Pfam" id="PF08170">
    <property type="entry name" value="POPLD"/>
    <property type="match status" value="1"/>
</dbReference>
<organism evidence="9 10">
    <name type="scientific">Emericellopsis cladophorae</name>
    <dbReference type="NCBI Taxonomy" id="2686198"/>
    <lineage>
        <taxon>Eukaryota</taxon>
        <taxon>Fungi</taxon>
        <taxon>Dikarya</taxon>
        <taxon>Ascomycota</taxon>
        <taxon>Pezizomycotina</taxon>
        <taxon>Sordariomycetes</taxon>
        <taxon>Hypocreomycetidae</taxon>
        <taxon>Hypocreales</taxon>
        <taxon>Bionectriaceae</taxon>
        <taxon>Emericellopsis</taxon>
    </lineage>
</organism>
<keyword evidence="4" id="KW-0479">Metal-binding</keyword>
<dbReference type="OrthoDB" id="442863at2759"/>
<dbReference type="PANTHER" id="PTHR22731:SF3">
    <property type="entry name" value="RIBONUCLEASES P_MRP PROTEIN SUBUNIT POP1"/>
    <property type="match status" value="1"/>
</dbReference>
<dbReference type="InterPro" id="IPR039182">
    <property type="entry name" value="Pop1"/>
</dbReference>
<gene>
    <name evidence="9" type="ORF">J7T54_007514</name>
</gene>
<keyword evidence="6" id="KW-0539">Nucleus</keyword>
<feature type="compositionally biased region" description="Polar residues" evidence="7">
    <location>
        <begin position="1"/>
        <end position="11"/>
    </location>
</feature>
<dbReference type="GeneID" id="75833988"/>
<dbReference type="InterPro" id="IPR011057">
    <property type="entry name" value="Mss4-like_sf"/>
</dbReference>
<evidence type="ECO:0000313" key="9">
    <source>
        <dbReference type="EMBL" id="KAI6780038.1"/>
    </source>
</evidence>
<dbReference type="EMBL" id="JAGIXG020000038">
    <property type="protein sequence ID" value="KAI6780038.1"/>
    <property type="molecule type" value="Genomic_DNA"/>
</dbReference>
<keyword evidence="10" id="KW-1185">Reference proteome</keyword>
<keyword evidence="3" id="KW-0819">tRNA processing</keyword>
<dbReference type="Gene3D" id="3.90.1590.10">
    <property type="entry name" value="glutathione-dependent formaldehyde- activating enzyme (gfa)"/>
    <property type="match status" value="1"/>
</dbReference>
<reference evidence="9" key="1">
    <citation type="journal article" date="2021" name="J Fungi (Basel)">
        <title>Genomic and Metabolomic Analyses of the Marine Fungus Emericellopsis cladophorae: Insights into Saltwater Adaptability Mechanisms and Its Biosynthetic Potential.</title>
        <authorList>
            <person name="Goncalves M.F.M."/>
            <person name="Hilario S."/>
            <person name="Van de Peer Y."/>
            <person name="Esteves A.C."/>
            <person name="Alves A."/>
        </authorList>
    </citation>
    <scope>NUCLEOTIDE SEQUENCE</scope>
    <source>
        <strain evidence="9">MUM 19.33</strain>
    </source>
</reference>
<evidence type="ECO:0000256" key="2">
    <source>
        <dbReference type="ARBA" id="ARBA00005495"/>
    </source>
</evidence>
<dbReference type="InterPro" id="IPR012590">
    <property type="entry name" value="POPLD_dom"/>
</dbReference>
<feature type="compositionally biased region" description="Basic residues" evidence="7">
    <location>
        <begin position="88"/>
        <end position="109"/>
    </location>
</feature>
<evidence type="ECO:0000256" key="1">
    <source>
        <dbReference type="ARBA" id="ARBA00004123"/>
    </source>
</evidence>
<protein>
    <recommendedName>
        <fullName evidence="8">CENP-V/GFA domain-containing protein</fullName>
    </recommendedName>
</protein>
<dbReference type="Pfam" id="PF06978">
    <property type="entry name" value="POP1_N"/>
    <property type="match status" value="1"/>
</dbReference>
<reference evidence="9" key="2">
    <citation type="submission" date="2022-07" db="EMBL/GenBank/DDBJ databases">
        <authorList>
            <person name="Goncalves M.F.M."/>
            <person name="Hilario S."/>
            <person name="Van De Peer Y."/>
            <person name="Esteves A.C."/>
            <person name="Alves A."/>
        </authorList>
    </citation>
    <scope>NUCLEOTIDE SEQUENCE</scope>
    <source>
        <strain evidence="9">MUM 19.33</strain>
    </source>
</reference>
<dbReference type="GO" id="GO:0046872">
    <property type="term" value="F:metal ion binding"/>
    <property type="evidence" value="ECO:0007669"/>
    <property type="project" value="UniProtKB-KW"/>
</dbReference>
<comment type="caution">
    <text evidence="9">The sequence shown here is derived from an EMBL/GenBank/DDBJ whole genome shotgun (WGS) entry which is preliminary data.</text>
</comment>
<dbReference type="Proteomes" id="UP001055219">
    <property type="component" value="Unassembled WGS sequence"/>
</dbReference>
<keyword evidence="5" id="KW-0862">Zinc</keyword>